<sequence>MSYKSKLTGLAPGLVKLAENAVEGRMKANPWIKDIKLKGTELHTSHDGSGKKVITIQMLNETGGRVESIHMEETGEVTVKGTAKGKGTKKGDAFDDVPTTSRDIDPSLLNQSSTVTLCAYSEMSLCVLRAGVVKSIISLKT</sequence>
<feature type="region of interest" description="Disordered" evidence="1">
    <location>
        <begin position="81"/>
        <end position="101"/>
    </location>
</feature>
<organism evidence="2">
    <name type="scientific">Pseudogymnoascus destructans</name>
    <dbReference type="NCBI Taxonomy" id="655981"/>
    <lineage>
        <taxon>Eukaryota</taxon>
        <taxon>Fungi</taxon>
        <taxon>Dikarya</taxon>
        <taxon>Ascomycota</taxon>
        <taxon>Pezizomycotina</taxon>
        <taxon>Leotiomycetes</taxon>
        <taxon>Thelebolales</taxon>
        <taxon>Thelebolaceae</taxon>
        <taxon>Pseudogymnoascus</taxon>
    </lineage>
</organism>
<dbReference type="EMBL" id="KV441417">
    <property type="protein sequence ID" value="OAF54649.1"/>
    <property type="molecule type" value="Genomic_DNA"/>
</dbReference>
<gene>
    <name evidence="2" type="ORF">VC83_08807</name>
</gene>
<accession>A0A176ZXG0</accession>
<name>A0A176ZXG0_9PEZI</name>
<dbReference type="AlphaFoldDB" id="A0A176ZXG0"/>
<reference evidence="2" key="1">
    <citation type="submission" date="2016-03" db="EMBL/GenBank/DDBJ databases">
        <title>Updated assembly of Pseudogymnoascus destructans, the fungus causing white-nose syndrome of bats.</title>
        <authorList>
            <person name="Palmer J.M."/>
            <person name="Drees K.P."/>
            <person name="Foster J.T."/>
            <person name="Lindner D.L."/>
        </authorList>
    </citation>
    <scope>NUCLEOTIDE SEQUENCE [LARGE SCALE GENOMIC DNA]</scope>
    <source>
        <strain evidence="2">20631-21</strain>
    </source>
</reference>
<dbReference type="OrthoDB" id="5373157at2759"/>
<dbReference type="RefSeq" id="XP_024319953.1">
    <property type="nucleotide sequence ID" value="XM_024472350.1"/>
</dbReference>
<protein>
    <submittedName>
        <fullName evidence="2">Uncharacterized protein</fullName>
    </submittedName>
</protein>
<dbReference type="Proteomes" id="UP000077154">
    <property type="component" value="Unassembled WGS sequence"/>
</dbReference>
<dbReference type="GeneID" id="36291846"/>
<evidence type="ECO:0000256" key="1">
    <source>
        <dbReference type="SAM" id="MobiDB-lite"/>
    </source>
</evidence>
<proteinExistence type="predicted"/>
<evidence type="ECO:0000313" key="2">
    <source>
        <dbReference type="EMBL" id="OAF54649.1"/>
    </source>
</evidence>